<proteinExistence type="inferred from homology"/>
<evidence type="ECO:0000313" key="6">
    <source>
        <dbReference type="Proteomes" id="UP001183615"/>
    </source>
</evidence>
<evidence type="ECO:0000313" key="5">
    <source>
        <dbReference type="EMBL" id="MDT0445728.1"/>
    </source>
</evidence>
<dbReference type="Proteomes" id="UP001183615">
    <property type="component" value="Unassembled WGS sequence"/>
</dbReference>
<dbReference type="Gene3D" id="3.40.50.720">
    <property type="entry name" value="NAD(P)-binding Rossmann-like Domain"/>
    <property type="match status" value="2"/>
</dbReference>
<keyword evidence="6" id="KW-1185">Reference proteome</keyword>
<dbReference type="PANTHER" id="PTHR42789">
    <property type="entry name" value="D-ISOMER SPECIFIC 2-HYDROXYACID DEHYDROGENASE FAMILY PROTEIN (AFU_ORTHOLOGUE AFUA_6G10090)"/>
    <property type="match status" value="1"/>
</dbReference>
<dbReference type="InterPro" id="IPR029753">
    <property type="entry name" value="D-isomer_DH_CS"/>
</dbReference>
<reference evidence="6" key="1">
    <citation type="submission" date="2023-07" db="EMBL/GenBank/DDBJ databases">
        <title>30 novel species of actinomycetes from the DSMZ collection.</title>
        <authorList>
            <person name="Nouioui I."/>
        </authorList>
    </citation>
    <scope>NUCLEOTIDE SEQUENCE [LARGE SCALE GENOMIC DNA]</scope>
    <source>
        <strain evidence="6">DSM 41886</strain>
    </source>
</reference>
<comment type="caution">
    <text evidence="5">The sequence shown here is derived from an EMBL/GenBank/DDBJ whole genome shotgun (WGS) entry which is preliminary data.</text>
</comment>
<sequence length="327" mass="34763">MGHDTFTAQFAEAELARLRYLAALGDPLVTDELHSPGTLGRLAETEVLITSWGCPYLTEDILNAAPRLRAVLHAAGSVRSHVSRAVFDRGLLVTTAAEANAEPVAHYTLAAVLWAFKKVPFLGADARTFRTDWSYRDRRGELSGRDRTVVLVGHSRIGARVCALLTRLGLARVLIVDPVADPAAIRAAGAQPATLAEALPQADVLSLHAPALPQTRGLIGAAELAALPRHAVLINTARGSLVDTEALTRACADGGLHAILDVTEPEPLPADSPLYDLPNVLVTPHVAGSLGSETRRMAQAALDELERYRAGRPPVDPVSSHDMAVRA</sequence>
<dbReference type="SUPFAM" id="SSF51735">
    <property type="entry name" value="NAD(P)-binding Rossmann-fold domains"/>
    <property type="match status" value="1"/>
</dbReference>
<dbReference type="CDD" id="cd12167">
    <property type="entry name" value="2-Hacid_dh_8"/>
    <property type="match status" value="1"/>
</dbReference>
<dbReference type="InterPro" id="IPR050857">
    <property type="entry name" value="D-2-hydroxyacid_DH"/>
</dbReference>
<dbReference type="RefSeq" id="WP_311619912.1">
    <property type="nucleotide sequence ID" value="NZ_JAVREV010000015.1"/>
</dbReference>
<organism evidence="5 6">
    <name type="scientific">Streptomyces johnsoniae</name>
    <dbReference type="NCBI Taxonomy" id="3075532"/>
    <lineage>
        <taxon>Bacteria</taxon>
        <taxon>Bacillati</taxon>
        <taxon>Actinomycetota</taxon>
        <taxon>Actinomycetes</taxon>
        <taxon>Kitasatosporales</taxon>
        <taxon>Streptomycetaceae</taxon>
        <taxon>Streptomyces</taxon>
    </lineage>
</organism>
<keyword evidence="2" id="KW-0560">Oxidoreductase</keyword>
<comment type="similarity">
    <text evidence="1">Belongs to the D-isomer specific 2-hydroxyacid dehydrogenase family.</text>
</comment>
<gene>
    <name evidence="5" type="ORF">RM779_24470</name>
</gene>
<dbReference type="InterPro" id="IPR036291">
    <property type="entry name" value="NAD(P)-bd_dom_sf"/>
</dbReference>
<evidence type="ECO:0000256" key="1">
    <source>
        <dbReference type="ARBA" id="ARBA00005854"/>
    </source>
</evidence>
<name>A0ABU2SAA5_9ACTN</name>
<evidence type="ECO:0000259" key="4">
    <source>
        <dbReference type="Pfam" id="PF02826"/>
    </source>
</evidence>
<feature type="domain" description="D-isomer specific 2-hydroxyacid dehydrogenase NAD-binding" evidence="4">
    <location>
        <begin position="124"/>
        <end position="287"/>
    </location>
</feature>
<evidence type="ECO:0000256" key="3">
    <source>
        <dbReference type="ARBA" id="ARBA00023027"/>
    </source>
</evidence>
<keyword evidence="3" id="KW-0520">NAD</keyword>
<dbReference type="PROSITE" id="PS00670">
    <property type="entry name" value="D_2_HYDROXYACID_DH_2"/>
    <property type="match status" value="1"/>
</dbReference>
<protein>
    <submittedName>
        <fullName evidence="5">Hydroxyacid dehydrogenase</fullName>
    </submittedName>
</protein>
<dbReference type="InterPro" id="IPR006140">
    <property type="entry name" value="D-isomer_DH_NAD-bd"/>
</dbReference>
<dbReference type="Pfam" id="PF02826">
    <property type="entry name" value="2-Hacid_dh_C"/>
    <property type="match status" value="1"/>
</dbReference>
<dbReference type="EMBL" id="JAVREV010000015">
    <property type="protein sequence ID" value="MDT0445728.1"/>
    <property type="molecule type" value="Genomic_DNA"/>
</dbReference>
<dbReference type="PANTHER" id="PTHR42789:SF1">
    <property type="entry name" value="D-ISOMER SPECIFIC 2-HYDROXYACID DEHYDROGENASE FAMILY PROTEIN (AFU_ORTHOLOGUE AFUA_6G10090)"/>
    <property type="match status" value="1"/>
</dbReference>
<evidence type="ECO:0000256" key="2">
    <source>
        <dbReference type="ARBA" id="ARBA00023002"/>
    </source>
</evidence>
<accession>A0ABU2SAA5</accession>
<dbReference type="SUPFAM" id="SSF52283">
    <property type="entry name" value="Formate/glycerate dehydrogenase catalytic domain-like"/>
    <property type="match status" value="1"/>
</dbReference>